<gene>
    <name evidence="1" type="ORF">AFUS01_LOCUS29882</name>
</gene>
<accession>A0A8J2PDH9</accession>
<dbReference type="Proteomes" id="UP000708208">
    <property type="component" value="Unassembled WGS sequence"/>
</dbReference>
<evidence type="ECO:0000313" key="2">
    <source>
        <dbReference type="Proteomes" id="UP000708208"/>
    </source>
</evidence>
<protein>
    <submittedName>
        <fullName evidence="1">Uncharacterized protein</fullName>
    </submittedName>
</protein>
<name>A0A8J2PDH9_9HEXA</name>
<keyword evidence="2" id="KW-1185">Reference proteome</keyword>
<proteinExistence type="predicted"/>
<dbReference type="EMBL" id="CAJVCH010449806">
    <property type="protein sequence ID" value="CAG7819432.1"/>
    <property type="molecule type" value="Genomic_DNA"/>
</dbReference>
<feature type="non-terminal residue" evidence="1">
    <location>
        <position position="1"/>
    </location>
</feature>
<dbReference type="AlphaFoldDB" id="A0A8J2PDH9"/>
<comment type="caution">
    <text evidence="1">The sequence shown here is derived from an EMBL/GenBank/DDBJ whole genome shotgun (WGS) entry which is preliminary data.</text>
</comment>
<sequence>FEFKQTKMFDSNKNSSALLWPVYRWCLLGATAC</sequence>
<evidence type="ECO:0000313" key="1">
    <source>
        <dbReference type="EMBL" id="CAG7819432.1"/>
    </source>
</evidence>
<reference evidence="1" key="1">
    <citation type="submission" date="2021-06" db="EMBL/GenBank/DDBJ databases">
        <authorList>
            <person name="Hodson N. C."/>
            <person name="Mongue J. A."/>
            <person name="Jaron S. K."/>
        </authorList>
    </citation>
    <scope>NUCLEOTIDE SEQUENCE</scope>
</reference>
<organism evidence="1 2">
    <name type="scientific">Allacma fusca</name>
    <dbReference type="NCBI Taxonomy" id="39272"/>
    <lineage>
        <taxon>Eukaryota</taxon>
        <taxon>Metazoa</taxon>
        <taxon>Ecdysozoa</taxon>
        <taxon>Arthropoda</taxon>
        <taxon>Hexapoda</taxon>
        <taxon>Collembola</taxon>
        <taxon>Symphypleona</taxon>
        <taxon>Sminthuridae</taxon>
        <taxon>Allacma</taxon>
    </lineage>
</organism>